<dbReference type="Gene3D" id="2.60.40.3440">
    <property type="match status" value="1"/>
</dbReference>
<dbReference type="Proteomes" id="UP001139559">
    <property type="component" value="Unassembled WGS sequence"/>
</dbReference>
<dbReference type="InterPro" id="IPR010221">
    <property type="entry name" value="VCBS_dom"/>
</dbReference>
<organism evidence="2 3">
    <name type="scientific">Vibrio amylolyticus</name>
    <dbReference type="NCBI Taxonomy" id="2847292"/>
    <lineage>
        <taxon>Bacteria</taxon>
        <taxon>Pseudomonadati</taxon>
        <taxon>Pseudomonadota</taxon>
        <taxon>Gammaproteobacteria</taxon>
        <taxon>Vibrionales</taxon>
        <taxon>Vibrionaceae</taxon>
        <taxon>Vibrio</taxon>
    </lineage>
</organism>
<evidence type="ECO:0000313" key="3">
    <source>
        <dbReference type="Proteomes" id="UP001139559"/>
    </source>
</evidence>
<dbReference type="RefSeq" id="WP_248010864.1">
    <property type="nucleotide sequence ID" value="NZ_JAJHVV010000021.1"/>
</dbReference>
<dbReference type="Gene3D" id="2.60.40.2030">
    <property type="match status" value="1"/>
</dbReference>
<gene>
    <name evidence="2" type="ORF">KP803_21290</name>
</gene>
<accession>A0A9X1XN34</accession>
<proteinExistence type="predicted"/>
<feature type="region of interest" description="Disordered" evidence="1">
    <location>
        <begin position="354"/>
        <end position="375"/>
    </location>
</feature>
<protein>
    <submittedName>
        <fullName evidence="2">Ig-like domain-containing protein</fullName>
    </submittedName>
</protein>
<feature type="non-terminal residue" evidence="2">
    <location>
        <position position="528"/>
    </location>
</feature>
<comment type="caution">
    <text evidence="2">The sequence shown here is derived from an EMBL/GenBank/DDBJ whole genome shotgun (WGS) entry which is preliminary data.</text>
</comment>
<name>A0A9X1XN34_9VIBR</name>
<dbReference type="AlphaFoldDB" id="A0A9X1XN34"/>
<dbReference type="EMBL" id="JAJHVV010000021">
    <property type="protein sequence ID" value="MCK6265799.1"/>
    <property type="molecule type" value="Genomic_DNA"/>
</dbReference>
<sequence>MGIGNLSLFGLANATIVIDVNGQIRELAPGEIPLPGEVTVTVDNGGPDEPVIEAGLTNADGGFTELDLEGEIAQIFEQLEQGVDPTANDDFATAAGGAGGSSLGTSGTIERDGSETIAETEFDTEALEGQGLSETQSLALIDVIVNEAPFFSAFAAPIGESISVETDEDTAISGELTATDPDDDPLTFELDTLPANGVVTVGEDGSWEYTPNENYDGDDSFTVTVSDGLGGTDIITVDIVVNPIPEISITGPSVIGEGQDGEYTISFDKASDQDTTLNLSLGLETAEDEDIGEAVVETNTGEILTIAEDGTVVVPAGVTSLSVVLSTIQDDVYEGSESFSLNVESVSGLVGSGSVDSSIVDDGSGPGEDPDDDRPTLIVSNSDDVTEGGSAVFGVELSNDVDAVLDYTFTLNVDGSAELADLVAFNGITVSYTDGDGVREFIISNGDTLPIPGDASGISVSVATVNDDIFEGSENFALDVNVLGEIGEELTELNLNDSGSAIIVDDLDGEDNADTPVLTVVSPDPVTE</sequence>
<feature type="compositionally biased region" description="Low complexity" evidence="1">
    <location>
        <begin position="354"/>
        <end position="363"/>
    </location>
</feature>
<reference evidence="2" key="1">
    <citation type="submission" date="2021-11" db="EMBL/GenBank/DDBJ databases">
        <title>Vibrio ZSDE26 sp. nov. and Vibrio ZSDZ34 sp. nov., isolated from coastal seawater in Qingdao.</title>
        <authorList>
            <person name="Zhang P."/>
        </authorList>
    </citation>
    <scope>NUCLEOTIDE SEQUENCE</scope>
    <source>
        <strain evidence="2">ZSDE26</strain>
    </source>
</reference>
<dbReference type="InterPro" id="IPR038081">
    <property type="entry name" value="CalX-like_sf"/>
</dbReference>
<dbReference type="SUPFAM" id="SSF141072">
    <property type="entry name" value="CalX-like"/>
    <property type="match status" value="1"/>
</dbReference>
<feature type="region of interest" description="Disordered" evidence="1">
    <location>
        <begin position="86"/>
        <end position="110"/>
    </location>
</feature>
<dbReference type="NCBIfam" id="TIGR01965">
    <property type="entry name" value="VCBS_repeat"/>
    <property type="match status" value="1"/>
</dbReference>
<evidence type="ECO:0000256" key="1">
    <source>
        <dbReference type="SAM" id="MobiDB-lite"/>
    </source>
</evidence>
<keyword evidence="3" id="KW-1185">Reference proteome</keyword>
<evidence type="ECO:0000313" key="2">
    <source>
        <dbReference type="EMBL" id="MCK6265799.1"/>
    </source>
</evidence>
<dbReference type="Pfam" id="PF17963">
    <property type="entry name" value="Big_9"/>
    <property type="match status" value="1"/>
</dbReference>